<name>A0A1S7PW33_AGRTU</name>
<keyword evidence="1" id="KW-0812">Transmembrane</keyword>
<accession>A0A1S7PW33</accession>
<protein>
    <recommendedName>
        <fullName evidence="4">Exopolysaccharide production protein</fullName>
    </recommendedName>
</protein>
<evidence type="ECO:0000256" key="1">
    <source>
        <dbReference type="SAM" id="Phobius"/>
    </source>
</evidence>
<gene>
    <name evidence="2" type="ORF">AGR4C_Cc50066</name>
</gene>
<feature type="transmembrane region" description="Helical" evidence="1">
    <location>
        <begin position="12"/>
        <end position="32"/>
    </location>
</feature>
<evidence type="ECO:0000313" key="2">
    <source>
        <dbReference type="EMBL" id="CUX27163.1"/>
    </source>
</evidence>
<dbReference type="GeneID" id="97363275"/>
<proteinExistence type="predicted"/>
<dbReference type="RefSeq" id="WP_162690767.1">
    <property type="nucleotide sequence ID" value="NZ_LT009730.1"/>
</dbReference>
<keyword evidence="1" id="KW-1133">Transmembrane helix</keyword>
<dbReference type="InterPro" id="IPR046071">
    <property type="entry name" value="DUF6030"/>
</dbReference>
<dbReference type="EMBL" id="FBWC01000014">
    <property type="protein sequence ID" value="CUX27163.1"/>
    <property type="molecule type" value="Genomic_DNA"/>
</dbReference>
<dbReference type="AlphaFoldDB" id="A0A1S7PW33"/>
<evidence type="ECO:0000313" key="3">
    <source>
        <dbReference type="Proteomes" id="UP000191897"/>
    </source>
</evidence>
<evidence type="ECO:0008006" key="4">
    <source>
        <dbReference type="Google" id="ProtNLM"/>
    </source>
</evidence>
<sequence length="278" mass="30711">MDAGLQKRVSSGALLFAVLAVCLAIGATVLLANDRKHLKSLLIYLNLASATRSAAPPPKMKPVKRQKLVAQKVSLPPHLLKFEQGGDRASFARDFVLSGKELCDRFTAAGFSNPHGWHTSPVNIRNFECMADLAVANAAGPAERASLFLEIRGEASGEVRSIRMKAVAPKTPDGAAILTKLDETLTMIIEQTRWADLADMLEPARRMQPYQAQHFGISVSIKPEPTTPHRLNVILLTSEQSPGLKLTRSFFDRDRWLRPAAPLDRPILYPSVRKDRFR</sequence>
<dbReference type="Pfam" id="PF19495">
    <property type="entry name" value="DUF6030"/>
    <property type="match status" value="1"/>
</dbReference>
<reference evidence="2 3" key="1">
    <citation type="submission" date="2016-01" db="EMBL/GenBank/DDBJ databases">
        <authorList>
            <person name="Oliw E.H."/>
        </authorList>
    </citation>
    <scope>NUCLEOTIDE SEQUENCE [LARGE SCALE GENOMIC DNA]</scope>
    <source>
        <strain evidence="2 3">Kerr 14</strain>
    </source>
</reference>
<dbReference type="Proteomes" id="UP000191897">
    <property type="component" value="Unassembled WGS sequence"/>
</dbReference>
<keyword evidence="1" id="KW-0472">Membrane</keyword>
<organism evidence="2 3">
    <name type="scientific">Agrobacterium tumefaciens str. Kerr 14</name>
    <dbReference type="NCBI Taxonomy" id="1183424"/>
    <lineage>
        <taxon>Bacteria</taxon>
        <taxon>Pseudomonadati</taxon>
        <taxon>Pseudomonadota</taxon>
        <taxon>Alphaproteobacteria</taxon>
        <taxon>Hyphomicrobiales</taxon>
        <taxon>Rhizobiaceae</taxon>
        <taxon>Rhizobium/Agrobacterium group</taxon>
        <taxon>Agrobacterium</taxon>
        <taxon>Agrobacterium tumefaciens complex</taxon>
    </lineage>
</organism>